<feature type="transmembrane region" description="Helical" evidence="2">
    <location>
        <begin position="162"/>
        <end position="179"/>
    </location>
</feature>
<protein>
    <recommendedName>
        <fullName evidence="5">Transmembrane protein</fullName>
    </recommendedName>
</protein>
<dbReference type="EMBL" id="JAZDWU010000009">
    <property type="protein sequence ID" value="KAK9992743.1"/>
    <property type="molecule type" value="Genomic_DNA"/>
</dbReference>
<keyword evidence="2" id="KW-0472">Membrane</keyword>
<accession>A0AAW2C4W1</accession>
<dbReference type="Proteomes" id="UP001459277">
    <property type="component" value="Unassembled WGS sequence"/>
</dbReference>
<proteinExistence type="predicted"/>
<evidence type="ECO:0000313" key="4">
    <source>
        <dbReference type="Proteomes" id="UP001459277"/>
    </source>
</evidence>
<organism evidence="3 4">
    <name type="scientific">Lithocarpus litseifolius</name>
    <dbReference type="NCBI Taxonomy" id="425828"/>
    <lineage>
        <taxon>Eukaryota</taxon>
        <taxon>Viridiplantae</taxon>
        <taxon>Streptophyta</taxon>
        <taxon>Embryophyta</taxon>
        <taxon>Tracheophyta</taxon>
        <taxon>Spermatophyta</taxon>
        <taxon>Magnoliopsida</taxon>
        <taxon>eudicotyledons</taxon>
        <taxon>Gunneridae</taxon>
        <taxon>Pentapetalae</taxon>
        <taxon>rosids</taxon>
        <taxon>fabids</taxon>
        <taxon>Fagales</taxon>
        <taxon>Fagaceae</taxon>
        <taxon>Lithocarpus</taxon>
    </lineage>
</organism>
<gene>
    <name evidence="3" type="ORF">SO802_027728</name>
</gene>
<sequence length="184" mass="20554">MKKNKGPVPPNNIGWGFARIGSDKFHWSCWDRIETVRKPKLTWVLLESDWAWVLLEFVKVFLVGVETGEARLQEWWSSERLGWILVAVLWWVQIGCEGGRGKESKAAAVEEDDNGEGSGVRGNKEAKPKVELQKKNVWFVFMCVVATIVLVAATMVLVLAHVVAPMVAISATVIAVRAIQNRVS</sequence>
<evidence type="ECO:0008006" key="5">
    <source>
        <dbReference type="Google" id="ProtNLM"/>
    </source>
</evidence>
<name>A0AAW2C4W1_9ROSI</name>
<feature type="region of interest" description="Disordered" evidence="1">
    <location>
        <begin position="105"/>
        <end position="125"/>
    </location>
</feature>
<keyword evidence="2" id="KW-0812">Transmembrane</keyword>
<evidence type="ECO:0000256" key="1">
    <source>
        <dbReference type="SAM" id="MobiDB-lite"/>
    </source>
</evidence>
<feature type="transmembrane region" description="Helical" evidence="2">
    <location>
        <begin position="137"/>
        <end position="156"/>
    </location>
</feature>
<keyword evidence="4" id="KW-1185">Reference proteome</keyword>
<evidence type="ECO:0000313" key="3">
    <source>
        <dbReference type="EMBL" id="KAK9992743.1"/>
    </source>
</evidence>
<comment type="caution">
    <text evidence="3">The sequence shown here is derived from an EMBL/GenBank/DDBJ whole genome shotgun (WGS) entry which is preliminary data.</text>
</comment>
<reference evidence="3 4" key="1">
    <citation type="submission" date="2024-01" db="EMBL/GenBank/DDBJ databases">
        <title>A telomere-to-telomere, gap-free genome of sweet tea (Lithocarpus litseifolius).</title>
        <authorList>
            <person name="Zhou J."/>
        </authorList>
    </citation>
    <scope>NUCLEOTIDE SEQUENCE [LARGE SCALE GENOMIC DNA]</scope>
    <source>
        <strain evidence="3">Zhou-2022a</strain>
        <tissue evidence="3">Leaf</tissue>
    </source>
</reference>
<dbReference type="AlphaFoldDB" id="A0AAW2C4W1"/>
<keyword evidence="2" id="KW-1133">Transmembrane helix</keyword>
<evidence type="ECO:0000256" key="2">
    <source>
        <dbReference type="SAM" id="Phobius"/>
    </source>
</evidence>